<evidence type="ECO:0000256" key="1">
    <source>
        <dbReference type="ARBA" id="ARBA00004651"/>
    </source>
</evidence>
<dbReference type="InterPro" id="IPR051449">
    <property type="entry name" value="ABC-2_transporter_component"/>
</dbReference>
<keyword evidence="11" id="KW-1185">Reference proteome</keyword>
<feature type="transmembrane region" description="Helical" evidence="9">
    <location>
        <begin position="797"/>
        <end position="818"/>
    </location>
</feature>
<feature type="coiled-coil region" evidence="7">
    <location>
        <begin position="403"/>
        <end position="475"/>
    </location>
</feature>
<dbReference type="Proteomes" id="UP000234748">
    <property type="component" value="Unassembled WGS sequence"/>
</dbReference>
<gene>
    <name evidence="10" type="primary">esaA</name>
    <name evidence="10" type="ORF">CUU66_02545</name>
</gene>
<evidence type="ECO:0000256" key="2">
    <source>
        <dbReference type="ARBA" id="ARBA00008338"/>
    </source>
</evidence>
<evidence type="ECO:0000256" key="5">
    <source>
        <dbReference type="ARBA" id="ARBA00022989"/>
    </source>
</evidence>
<evidence type="ECO:0000256" key="7">
    <source>
        <dbReference type="SAM" id="Coils"/>
    </source>
</evidence>
<keyword evidence="3" id="KW-1003">Cell membrane</keyword>
<protein>
    <submittedName>
        <fullName evidence="10">Type VII secretion protein EsaA</fullName>
    </submittedName>
</protein>
<proteinExistence type="inferred from homology"/>
<feature type="transmembrane region" description="Helical" evidence="9">
    <location>
        <begin position="830"/>
        <end position="850"/>
    </location>
</feature>
<keyword evidence="4 9" id="KW-0812">Transmembrane</keyword>
<feature type="compositionally biased region" description="Polar residues" evidence="8">
    <location>
        <begin position="373"/>
        <end position="382"/>
    </location>
</feature>
<comment type="subcellular location">
    <subcellularLocation>
        <location evidence="1">Cell membrane</location>
        <topology evidence="1">Multi-pass membrane protein</topology>
    </subcellularLocation>
</comment>
<feature type="transmembrane region" description="Helical" evidence="9">
    <location>
        <begin position="7"/>
        <end position="28"/>
    </location>
</feature>
<name>A0A2N5MAT6_9BACI</name>
<evidence type="ECO:0000313" key="11">
    <source>
        <dbReference type="Proteomes" id="UP000234748"/>
    </source>
</evidence>
<sequence>MSGKLKGLKMIAAMLVIMVMPSLFFTYIGHEPLKAQNEASRHIAVVNDDVGSEFDKKPVNFGREISPALEKDSDYQWEVVSRSAAEKGLVTQQYDAVVYFPSDFSKNILTFNDESPMKASVKYNVQTNLDAKNKEKVQKELEITKGKMNKHISTMYWGVVSQSVDDIRQKFDKILEKEIAFQDTIYSFYNPNSGKLAEEIDQQRTMIKDLFAATKEAGKASSESLSDFQSNKEEVAAFIEAVNQYKEYQERQNELFLLTASENQQILEDSLGRYETMLSDGVQSIAARQMAANPEFQTDDAMLKEKVASLKTKITESNEKLNQLSTSIEESTIEEQFEKLASIQRDLVVEYKQEAGSAAMDNVQQKLIPARQKLQSPSTETDNPGVPVPEIEPGDDDKALAIITNAKTQAEQLKAKLDSDVENQESLKSISDALGLIKAEVEKAEEQVKAQEAKNQEIQQAYKEIAAKMQNLEQNPGSGIEDAAITKIQEKENAILQSQVLPEARKQALAPYFHTGIQNKNMNDLLTYYAYLSEFEAFLQRSAESDEELIDNIMKEQEDSDEVRKAFAVLKGETSYFNELQDGLTSSIDDVSKLEGDYNSYAEKVDQFIDKYGTYISEEQSAILSDLETIQYNASGVTESLREDFKPAEPEQEVVQDLQGEMFLTLQDSASGDLERISGLITSLSERQDHIENYTDTLQKKVGSVQGRADQLNSTWAANVDSTKKVKSDVYGLLNNTLVDDQQNGYVYDYLANPVKVDGEVAAEKTVNMPPIIMLIIILLCGLLIGFFLYHYSNLPLLVHLSLFLLLNTAVGLIISIYGLNLYPLEDTQAIKWTVFTILLLLACASFVRFAFYIGPFVGWLLGAGLILFFITPLLDMVLPNFDISHPISNVYLSIQYGDQAEFYPAAAVLLFITVLLTAIPYIRHSMVLRKQRQLAHEG</sequence>
<evidence type="ECO:0000256" key="6">
    <source>
        <dbReference type="ARBA" id="ARBA00023136"/>
    </source>
</evidence>
<keyword evidence="5 9" id="KW-1133">Transmembrane helix</keyword>
<evidence type="ECO:0000256" key="9">
    <source>
        <dbReference type="SAM" id="Phobius"/>
    </source>
</evidence>
<organism evidence="10 11">
    <name type="scientific">Peribacillus deserti</name>
    <dbReference type="NCBI Taxonomy" id="673318"/>
    <lineage>
        <taxon>Bacteria</taxon>
        <taxon>Bacillati</taxon>
        <taxon>Bacillota</taxon>
        <taxon>Bacilli</taxon>
        <taxon>Bacillales</taxon>
        <taxon>Bacillaceae</taxon>
        <taxon>Peribacillus</taxon>
    </lineage>
</organism>
<dbReference type="EMBL" id="PGUY01000007">
    <property type="protein sequence ID" value="PLT31472.1"/>
    <property type="molecule type" value="Genomic_DNA"/>
</dbReference>
<evidence type="ECO:0000313" key="10">
    <source>
        <dbReference type="EMBL" id="PLT31472.1"/>
    </source>
</evidence>
<dbReference type="AlphaFoldDB" id="A0A2N5MAT6"/>
<evidence type="ECO:0000256" key="4">
    <source>
        <dbReference type="ARBA" id="ARBA00022692"/>
    </source>
</evidence>
<feature type="transmembrane region" description="Helical" evidence="9">
    <location>
        <begin position="772"/>
        <end position="790"/>
    </location>
</feature>
<dbReference type="GO" id="GO:0005886">
    <property type="term" value="C:plasma membrane"/>
    <property type="evidence" value="ECO:0007669"/>
    <property type="project" value="UniProtKB-SubCell"/>
</dbReference>
<keyword evidence="7" id="KW-0175">Coiled coil</keyword>
<dbReference type="PANTHER" id="PTHR30294">
    <property type="entry name" value="MEMBRANE COMPONENT OF ABC TRANSPORTER YHHJ-RELATED"/>
    <property type="match status" value="1"/>
</dbReference>
<feature type="region of interest" description="Disordered" evidence="8">
    <location>
        <begin position="371"/>
        <end position="393"/>
    </location>
</feature>
<dbReference type="NCBIfam" id="TIGR03929">
    <property type="entry name" value="T7_esaA_Nterm"/>
    <property type="match status" value="1"/>
</dbReference>
<dbReference type="InterPro" id="IPR023838">
    <property type="entry name" value="T7SS_EsaA"/>
</dbReference>
<evidence type="ECO:0000256" key="3">
    <source>
        <dbReference type="ARBA" id="ARBA00022475"/>
    </source>
</evidence>
<keyword evidence="6 9" id="KW-0472">Membrane</keyword>
<dbReference type="RefSeq" id="WP_101640113.1">
    <property type="nucleotide sequence ID" value="NZ_PGUY01000007.1"/>
</dbReference>
<accession>A0A2N5MAT6</accession>
<feature type="transmembrane region" description="Helical" evidence="9">
    <location>
        <begin position="903"/>
        <end position="923"/>
    </location>
</feature>
<feature type="transmembrane region" description="Helical" evidence="9">
    <location>
        <begin position="857"/>
        <end position="875"/>
    </location>
</feature>
<reference evidence="10 11" key="1">
    <citation type="submission" date="2017-11" db="EMBL/GenBank/DDBJ databases">
        <title>Comparitive Functional Genomics of Dry Heat Resistant strains isolated from the Viking Spacecraft.</title>
        <authorList>
            <person name="Seuylemezian A."/>
            <person name="Cooper K."/>
            <person name="Vaishampayan P."/>
        </authorList>
    </citation>
    <scope>NUCLEOTIDE SEQUENCE [LARGE SCALE GENOMIC DNA]</scope>
    <source>
        <strain evidence="10 11">V1-29</strain>
    </source>
</reference>
<comment type="similarity">
    <text evidence="2">Belongs to the EsaA family.</text>
</comment>
<comment type="caution">
    <text evidence="10">The sequence shown here is derived from an EMBL/GenBank/DDBJ whole genome shotgun (WGS) entry which is preliminary data.</text>
</comment>
<evidence type="ECO:0000256" key="8">
    <source>
        <dbReference type="SAM" id="MobiDB-lite"/>
    </source>
</evidence>
<dbReference type="OrthoDB" id="4974788at2"/>
<dbReference type="PANTHER" id="PTHR30294:SF29">
    <property type="entry name" value="MULTIDRUG ABC TRANSPORTER PERMEASE YBHS-RELATED"/>
    <property type="match status" value="1"/>
</dbReference>